<dbReference type="PANTHER" id="PTHR16019:SF5">
    <property type="entry name" value="BSD DOMAIN-CONTAINING PROTEIN 1"/>
    <property type="match status" value="1"/>
</dbReference>
<protein>
    <submittedName>
        <fullName evidence="4">BSD domain protein</fullName>
    </submittedName>
</protein>
<dbReference type="AlphaFoldDB" id="A1DFQ4"/>
<evidence type="ECO:0000313" key="5">
    <source>
        <dbReference type="Proteomes" id="UP000006702"/>
    </source>
</evidence>
<sequence length="411" mass="45717">MDIAYDHIQEEIFSSNESSKKEGSQDDSKTNRSNVDLNTELQETFRAFSASPWGIKIGGLWDNVRKQGESYYEGARQEYAAASEEAAKGLSDLKETIVGRTRGLSLSTAFTSASSERSKDETPTPTASRAGESQEEGASDAGASEGFLSRIKAEAARRLKEIEKAEEAADEAILRFGMTIGQKLREAVSIVPPDEESSNKILFESKDAEGKRVIHATRFEAQLHVIHSSLESFTKDPVSDKWPAFKEEFNVDNKTDAIAADLAKYPELRSAMEKLVPEQVDYATFWSRYYFLRLVIETEEQKRKELLKEIIAGANVDEEEEVAWDDDSDDDTDSPSTPQVKTNNATQIPTVDKNKLLKPDEPRRSNDQQSQPDSESSYDLVSGNTSRAPGSPKEKSPTTAAKDDDSDEDWE</sequence>
<evidence type="ECO:0000313" key="4">
    <source>
        <dbReference type="EMBL" id="EAW18211.1"/>
    </source>
</evidence>
<accession>A1DFQ4</accession>
<dbReference type="VEuPathDB" id="FungiDB:NFIA_081570"/>
<feature type="coiled-coil region" evidence="1">
    <location>
        <begin position="148"/>
        <end position="175"/>
    </location>
</feature>
<dbReference type="InterPro" id="IPR051494">
    <property type="entry name" value="BSD_domain-containing"/>
</dbReference>
<dbReference type="eggNOG" id="KOG2690">
    <property type="taxonomic scope" value="Eukaryota"/>
</dbReference>
<dbReference type="Proteomes" id="UP000006702">
    <property type="component" value="Unassembled WGS sequence"/>
</dbReference>
<feature type="compositionally biased region" description="Basic and acidic residues" evidence="2">
    <location>
        <begin position="352"/>
        <end position="366"/>
    </location>
</feature>
<gene>
    <name evidence="4" type="ORF">NFIA_081570</name>
</gene>
<keyword evidence="5" id="KW-1185">Reference proteome</keyword>
<dbReference type="KEGG" id="nfi:NFIA_081570"/>
<dbReference type="EMBL" id="DS027696">
    <property type="protein sequence ID" value="EAW18211.1"/>
    <property type="molecule type" value="Genomic_DNA"/>
</dbReference>
<dbReference type="OrthoDB" id="73788at2759"/>
<proteinExistence type="predicted"/>
<dbReference type="RefSeq" id="XP_001260108.1">
    <property type="nucleotide sequence ID" value="XM_001260107.1"/>
</dbReference>
<feature type="compositionally biased region" description="Polar residues" evidence="2">
    <location>
        <begin position="339"/>
        <end position="349"/>
    </location>
</feature>
<evidence type="ECO:0000256" key="1">
    <source>
        <dbReference type="SAM" id="Coils"/>
    </source>
</evidence>
<dbReference type="Gene3D" id="1.10.3970.10">
    <property type="entry name" value="BSD domain"/>
    <property type="match status" value="1"/>
</dbReference>
<dbReference type="GeneID" id="4586664"/>
<organism evidence="4 5">
    <name type="scientific">Neosartorya fischeri (strain ATCC 1020 / DSM 3700 / CBS 544.65 / FGSC A1164 / JCM 1740 / NRRL 181 / WB 181)</name>
    <name type="common">Aspergillus fischerianus</name>
    <dbReference type="NCBI Taxonomy" id="331117"/>
    <lineage>
        <taxon>Eukaryota</taxon>
        <taxon>Fungi</taxon>
        <taxon>Dikarya</taxon>
        <taxon>Ascomycota</taxon>
        <taxon>Pezizomycotina</taxon>
        <taxon>Eurotiomycetes</taxon>
        <taxon>Eurotiomycetidae</taxon>
        <taxon>Eurotiales</taxon>
        <taxon>Aspergillaceae</taxon>
        <taxon>Aspergillus</taxon>
        <taxon>Aspergillus subgen. Fumigati</taxon>
    </lineage>
</organism>
<dbReference type="Pfam" id="PF03909">
    <property type="entry name" value="BSD"/>
    <property type="match status" value="1"/>
</dbReference>
<feature type="region of interest" description="Disordered" evidence="2">
    <location>
        <begin position="318"/>
        <end position="411"/>
    </location>
</feature>
<dbReference type="SMART" id="SM00751">
    <property type="entry name" value="BSD"/>
    <property type="match status" value="1"/>
</dbReference>
<name>A1DFQ4_NEOFI</name>
<dbReference type="GO" id="GO:0005737">
    <property type="term" value="C:cytoplasm"/>
    <property type="evidence" value="ECO:0007669"/>
    <property type="project" value="TreeGrafter"/>
</dbReference>
<feature type="region of interest" description="Disordered" evidence="2">
    <location>
        <begin position="108"/>
        <end position="145"/>
    </location>
</feature>
<keyword evidence="1" id="KW-0175">Coiled coil</keyword>
<feature type="region of interest" description="Disordered" evidence="2">
    <location>
        <begin position="12"/>
        <end position="35"/>
    </location>
</feature>
<dbReference type="SUPFAM" id="SSF140383">
    <property type="entry name" value="BSD domain-like"/>
    <property type="match status" value="1"/>
</dbReference>
<evidence type="ECO:0000259" key="3">
    <source>
        <dbReference type="PROSITE" id="PS50858"/>
    </source>
</evidence>
<feature type="compositionally biased region" description="Basic and acidic residues" evidence="2">
    <location>
        <begin position="18"/>
        <end position="30"/>
    </location>
</feature>
<dbReference type="HOGENOM" id="CLU_035242_0_0_1"/>
<dbReference type="PROSITE" id="PS50858">
    <property type="entry name" value="BSD"/>
    <property type="match status" value="1"/>
</dbReference>
<feature type="compositionally biased region" description="Acidic residues" evidence="2">
    <location>
        <begin position="318"/>
        <end position="333"/>
    </location>
</feature>
<reference evidence="5" key="1">
    <citation type="journal article" date="2008" name="PLoS Genet.">
        <title>Genomic islands in the pathogenic filamentous fungus Aspergillus fumigatus.</title>
        <authorList>
            <person name="Fedorova N.D."/>
            <person name="Khaldi N."/>
            <person name="Joardar V.S."/>
            <person name="Maiti R."/>
            <person name="Amedeo P."/>
            <person name="Anderson M.J."/>
            <person name="Crabtree J."/>
            <person name="Silva J.C."/>
            <person name="Badger J.H."/>
            <person name="Albarraq A."/>
            <person name="Angiuoli S."/>
            <person name="Bussey H."/>
            <person name="Bowyer P."/>
            <person name="Cotty P.J."/>
            <person name="Dyer P.S."/>
            <person name="Egan A."/>
            <person name="Galens K."/>
            <person name="Fraser-Liggett C.M."/>
            <person name="Haas B.J."/>
            <person name="Inman J.M."/>
            <person name="Kent R."/>
            <person name="Lemieux S."/>
            <person name="Malavazi I."/>
            <person name="Orvis J."/>
            <person name="Roemer T."/>
            <person name="Ronning C.M."/>
            <person name="Sundaram J.P."/>
            <person name="Sutton G."/>
            <person name="Turner G."/>
            <person name="Venter J.C."/>
            <person name="White O.R."/>
            <person name="Whitty B.R."/>
            <person name="Youngman P."/>
            <person name="Wolfe K.H."/>
            <person name="Goldman G.H."/>
            <person name="Wortman J.R."/>
            <person name="Jiang B."/>
            <person name="Denning D.W."/>
            <person name="Nierman W.C."/>
        </authorList>
    </citation>
    <scope>NUCLEOTIDE SEQUENCE [LARGE SCALE GENOMIC DNA]</scope>
    <source>
        <strain evidence="5">ATCC 1020 / DSM 3700 / CBS 544.65 / FGSC A1164 / JCM 1740 / NRRL 181 / WB 181</strain>
    </source>
</reference>
<feature type="domain" description="BSD" evidence="3">
    <location>
        <begin position="245"/>
        <end position="297"/>
    </location>
</feature>
<dbReference type="OMA" id="TYYEGAR"/>
<dbReference type="InterPro" id="IPR035925">
    <property type="entry name" value="BSD_dom_sf"/>
</dbReference>
<evidence type="ECO:0000256" key="2">
    <source>
        <dbReference type="SAM" id="MobiDB-lite"/>
    </source>
</evidence>
<dbReference type="PANTHER" id="PTHR16019">
    <property type="entry name" value="SYNAPSE-ASSOCIATED PROTEIN"/>
    <property type="match status" value="1"/>
</dbReference>
<feature type="compositionally biased region" description="Polar residues" evidence="2">
    <location>
        <begin position="367"/>
        <end position="388"/>
    </location>
</feature>
<dbReference type="InterPro" id="IPR005607">
    <property type="entry name" value="BSD_dom"/>
</dbReference>